<dbReference type="Pfam" id="PF02021">
    <property type="entry name" value="UPF0102"/>
    <property type="match status" value="1"/>
</dbReference>
<gene>
    <name evidence="3" type="ORF">C4541_11815</name>
</gene>
<dbReference type="GO" id="GO:0003676">
    <property type="term" value="F:nucleic acid binding"/>
    <property type="evidence" value="ECO:0007669"/>
    <property type="project" value="InterPro"/>
</dbReference>
<dbReference type="EMBL" id="QZJZ01000092">
    <property type="protein sequence ID" value="RJP56687.1"/>
    <property type="molecule type" value="Genomic_DNA"/>
</dbReference>
<dbReference type="AlphaFoldDB" id="A0A3A4R1K4"/>
<dbReference type="CDD" id="cd20736">
    <property type="entry name" value="PoNe_Nuclease"/>
    <property type="match status" value="1"/>
</dbReference>
<dbReference type="InterPro" id="IPR003509">
    <property type="entry name" value="UPF0102_YraN-like"/>
</dbReference>
<protein>
    <recommendedName>
        <fullName evidence="2">UPF0102 protein C4541_11815</fullName>
    </recommendedName>
</protein>
<dbReference type="PANTHER" id="PTHR34039">
    <property type="entry name" value="UPF0102 PROTEIN YRAN"/>
    <property type="match status" value="1"/>
</dbReference>
<proteinExistence type="inferred from homology"/>
<dbReference type="InterPro" id="IPR011335">
    <property type="entry name" value="Restrct_endonuc-II-like"/>
</dbReference>
<sequence length="128" mass="14644">MGLFNRKIGGFGEDIAEAFLKKKGYRILATNFYTPYGELDIIALEDDTLAFIEVKTRRTMKYDVPFASITEQKQKKIVRSALFYLSSCDIAFDEYRFDAVSIMFSRSGQCPNIEIIRNAFEAGEQVIL</sequence>
<evidence type="ECO:0000313" key="4">
    <source>
        <dbReference type="Proteomes" id="UP000266426"/>
    </source>
</evidence>
<evidence type="ECO:0000256" key="2">
    <source>
        <dbReference type="HAMAP-Rule" id="MF_00048"/>
    </source>
</evidence>
<evidence type="ECO:0000256" key="1">
    <source>
        <dbReference type="ARBA" id="ARBA00006738"/>
    </source>
</evidence>
<dbReference type="HAMAP" id="MF_00048">
    <property type="entry name" value="UPF0102"/>
    <property type="match status" value="1"/>
</dbReference>
<name>A0A3A4R1K4_9BACT</name>
<evidence type="ECO:0000313" key="3">
    <source>
        <dbReference type="EMBL" id="RJP56687.1"/>
    </source>
</evidence>
<reference evidence="3 4" key="1">
    <citation type="journal article" date="2017" name="ISME J.">
        <title>Energy and carbon metabolisms in a deep terrestrial subsurface fluid microbial community.</title>
        <authorList>
            <person name="Momper L."/>
            <person name="Jungbluth S.P."/>
            <person name="Lee M.D."/>
            <person name="Amend J.P."/>
        </authorList>
    </citation>
    <scope>NUCLEOTIDE SEQUENCE [LARGE SCALE GENOMIC DNA]</scope>
    <source>
        <strain evidence="3">SURF_26</strain>
    </source>
</reference>
<comment type="caution">
    <text evidence="3">The sequence shown here is derived from an EMBL/GenBank/DDBJ whole genome shotgun (WGS) entry which is preliminary data.</text>
</comment>
<dbReference type="NCBIfam" id="NF009154">
    <property type="entry name" value="PRK12497.3-3"/>
    <property type="match status" value="1"/>
</dbReference>
<comment type="similarity">
    <text evidence="1 2">Belongs to the UPF0102 family.</text>
</comment>
<organism evidence="3 4">
    <name type="scientific">Candidatus Auribacter fodinae</name>
    <dbReference type="NCBI Taxonomy" id="2093366"/>
    <lineage>
        <taxon>Bacteria</taxon>
        <taxon>Pseudomonadati</taxon>
        <taxon>Candidatus Auribacterota</taxon>
        <taxon>Candidatus Auribacteria</taxon>
        <taxon>Candidatus Auribacterales</taxon>
        <taxon>Candidatus Auribacteraceae</taxon>
        <taxon>Candidatus Auribacter</taxon>
    </lineage>
</organism>
<dbReference type="PANTHER" id="PTHR34039:SF1">
    <property type="entry name" value="UPF0102 PROTEIN YRAN"/>
    <property type="match status" value="1"/>
</dbReference>
<dbReference type="Gene3D" id="3.40.1350.10">
    <property type="match status" value="1"/>
</dbReference>
<dbReference type="NCBIfam" id="TIGR00252">
    <property type="entry name" value="YraN family protein"/>
    <property type="match status" value="1"/>
</dbReference>
<dbReference type="NCBIfam" id="NF009150">
    <property type="entry name" value="PRK12497.1-3"/>
    <property type="match status" value="1"/>
</dbReference>
<dbReference type="InterPro" id="IPR011856">
    <property type="entry name" value="tRNA_endonuc-like_dom_sf"/>
</dbReference>
<dbReference type="Proteomes" id="UP000266426">
    <property type="component" value="Unassembled WGS sequence"/>
</dbReference>
<dbReference type="SUPFAM" id="SSF52980">
    <property type="entry name" value="Restriction endonuclease-like"/>
    <property type="match status" value="1"/>
</dbReference>
<accession>A0A3A4R1K4</accession>